<name>A0A5J6LCP3_9GAMM</name>
<dbReference type="Pfam" id="PF13751">
    <property type="entry name" value="DDE_Tnp_1_6"/>
    <property type="match status" value="1"/>
</dbReference>
<dbReference type="KEGG" id="nik:F5I99_18895"/>
<dbReference type="EMBL" id="CP044222">
    <property type="protein sequence ID" value="QEW06270.1"/>
    <property type="molecule type" value="Genomic_DNA"/>
</dbReference>
<evidence type="ECO:0000313" key="5">
    <source>
        <dbReference type="EMBL" id="QEW06270.1"/>
    </source>
</evidence>
<dbReference type="Pfam" id="PF05598">
    <property type="entry name" value="DUF772"/>
    <property type="match status" value="1"/>
</dbReference>
<feature type="domain" description="Transposase DDE" evidence="4">
    <location>
        <begin position="383"/>
        <end position="516"/>
    </location>
</feature>
<dbReference type="RefSeq" id="WP_151054447.1">
    <property type="nucleotide sequence ID" value="NZ_CP044222.1"/>
</dbReference>
<organism evidence="5 7">
    <name type="scientific">Nitrincola iocasae</name>
    <dbReference type="NCBI Taxonomy" id="2614693"/>
    <lineage>
        <taxon>Bacteria</taxon>
        <taxon>Pseudomonadati</taxon>
        <taxon>Pseudomonadota</taxon>
        <taxon>Gammaproteobacteria</taxon>
        <taxon>Oceanospirillales</taxon>
        <taxon>Oceanospirillaceae</taxon>
        <taxon>Nitrincola</taxon>
    </lineage>
</organism>
<keyword evidence="1" id="KW-0175">Coiled coil</keyword>
<evidence type="ECO:0000313" key="7">
    <source>
        <dbReference type="Proteomes" id="UP000325606"/>
    </source>
</evidence>
<dbReference type="NCBIfam" id="NF033551">
    <property type="entry name" value="transpos_IS1182"/>
    <property type="match status" value="1"/>
</dbReference>
<dbReference type="InterPro" id="IPR008490">
    <property type="entry name" value="Transposase_InsH_N"/>
</dbReference>
<evidence type="ECO:0000259" key="4">
    <source>
        <dbReference type="Pfam" id="PF13751"/>
    </source>
</evidence>
<dbReference type="PANTHER" id="PTHR33408:SF4">
    <property type="entry name" value="TRANSPOSASE DDE DOMAIN-CONTAINING PROTEIN"/>
    <property type="match status" value="1"/>
</dbReference>
<reference evidence="5 7" key="1">
    <citation type="submission" date="2019-09" db="EMBL/GenBank/DDBJ databases">
        <title>Nitrincola iocasae sp. nov., a bacterium isolated from the sediment collected at a cold seep field in South China Sea.</title>
        <authorList>
            <person name="Zhang H."/>
            <person name="Wang H."/>
            <person name="Li C."/>
        </authorList>
    </citation>
    <scope>NUCLEOTIDE SEQUENCE [LARGE SCALE GENOMIC DNA]</scope>
    <source>
        <strain evidence="5 7">KXZD1103</strain>
    </source>
</reference>
<evidence type="ECO:0000313" key="6">
    <source>
        <dbReference type="EMBL" id="QEW08384.1"/>
    </source>
</evidence>
<feature type="compositionally biased region" description="Polar residues" evidence="2">
    <location>
        <begin position="233"/>
        <end position="244"/>
    </location>
</feature>
<evidence type="ECO:0000256" key="1">
    <source>
        <dbReference type="SAM" id="Coils"/>
    </source>
</evidence>
<feature type="coiled-coil region" evidence="1">
    <location>
        <begin position="151"/>
        <end position="178"/>
    </location>
</feature>
<dbReference type="EMBL" id="CP044222">
    <property type="protein sequence ID" value="QEW08384.1"/>
    <property type="molecule type" value="Genomic_DNA"/>
</dbReference>
<dbReference type="InterPro" id="IPR025668">
    <property type="entry name" value="Tnp_DDE_dom"/>
</dbReference>
<feature type="region of interest" description="Disordered" evidence="2">
    <location>
        <begin position="218"/>
        <end position="244"/>
    </location>
</feature>
<keyword evidence="7" id="KW-1185">Reference proteome</keyword>
<accession>A0A5J6LCP3</accession>
<sequence length="523" mass="59466">MARFKHYDYNQMSMVVINYLEQIQPGTFEFALHYLISEKLDLSAFHQPYKNDAEGRPAYDPAILLKIILFAYSKGITSSREIQWCCETNIIFKALSCDTVPHFTTIAHFISSRGQAIEALFEQVLLICDQQGLLGHELFAIDGCKMRSNASKEWSGTFKELEQKRQKLKRLIQHHLSEHQEKDTHESEEALEHDIRKAKTIQTLDAAANKIGDFLKRSQPRMGKGKRSKEVKSNITDPESAKMTTSKGTIQGYNGVAAVDKKHQIVIDAQAFGEGQEHHTLQPVLESIKARYQRLGINDNVYASGIIATADTGFANEANMEYLHQNQINGYIPDNQFRSRDPKFAHQKDKYGKRHQTPGNPKAKHLIPASEFQFDPVTMTCRCPAGEQISHRGIRTNEHGQLTAYFEGRLLQCRHCSKKASCMKNPTSADHRKGAGRQVSFALNDQRAPTYTDWMKHRVDSPKGKQIYSHRMSVVEPVFGNIGTNKRLNRFSLRGKSKVQGQWQLYCLVHNVEKLAKYGQLSS</sequence>
<dbReference type="PANTHER" id="PTHR33408">
    <property type="entry name" value="TRANSPOSASE"/>
    <property type="match status" value="1"/>
</dbReference>
<proteinExistence type="predicted"/>
<gene>
    <name evidence="5" type="ORF">F5I99_07025</name>
    <name evidence="6" type="ORF">F5I99_18895</name>
</gene>
<feature type="domain" description="Transposase InsH N-terminal" evidence="3">
    <location>
        <begin position="23"/>
        <end position="111"/>
    </location>
</feature>
<dbReference type="InterPro" id="IPR047629">
    <property type="entry name" value="IS1182_transpos"/>
</dbReference>
<dbReference type="AlphaFoldDB" id="A0A5J6LCP3"/>
<protein>
    <submittedName>
        <fullName evidence="5">IS1182 family transposase</fullName>
    </submittedName>
</protein>
<dbReference type="Proteomes" id="UP000325606">
    <property type="component" value="Chromosome"/>
</dbReference>
<evidence type="ECO:0000259" key="3">
    <source>
        <dbReference type="Pfam" id="PF05598"/>
    </source>
</evidence>
<evidence type="ECO:0000256" key="2">
    <source>
        <dbReference type="SAM" id="MobiDB-lite"/>
    </source>
</evidence>
<dbReference type="KEGG" id="nik:F5I99_07025"/>